<proteinExistence type="predicted"/>
<keyword evidence="3" id="KW-1185">Reference proteome</keyword>
<evidence type="ECO:0000313" key="3">
    <source>
        <dbReference type="Proteomes" id="UP000630718"/>
    </source>
</evidence>
<accession>A0A919A8U2</accession>
<dbReference type="Proteomes" id="UP000630718">
    <property type="component" value="Unassembled WGS sequence"/>
</dbReference>
<reference evidence="2" key="2">
    <citation type="submission" date="2020-09" db="EMBL/GenBank/DDBJ databases">
        <authorList>
            <person name="Sun Q."/>
            <person name="Ohkuma M."/>
        </authorList>
    </citation>
    <scope>NUCLEOTIDE SEQUENCE</scope>
    <source>
        <strain evidence="2">JCM 4477</strain>
    </source>
</reference>
<feature type="region of interest" description="Disordered" evidence="1">
    <location>
        <begin position="1"/>
        <end position="29"/>
    </location>
</feature>
<evidence type="ECO:0000313" key="2">
    <source>
        <dbReference type="EMBL" id="GHE92811.1"/>
    </source>
</evidence>
<dbReference type="EMBL" id="BNBI01000003">
    <property type="protein sequence ID" value="GHE92811.1"/>
    <property type="molecule type" value="Genomic_DNA"/>
</dbReference>
<sequence length="58" mass="6597">MGRSPLLHVPAGRAWRPTDPPARGEKRMVENEPPDYGRWAFYVACMDLAIQLANWLTS</sequence>
<organism evidence="2 3">
    <name type="scientific">Streptomyces fumanus</name>
    <dbReference type="NCBI Taxonomy" id="67302"/>
    <lineage>
        <taxon>Bacteria</taxon>
        <taxon>Bacillati</taxon>
        <taxon>Actinomycetota</taxon>
        <taxon>Actinomycetes</taxon>
        <taxon>Kitasatosporales</taxon>
        <taxon>Streptomycetaceae</taxon>
        <taxon>Streptomyces</taxon>
    </lineage>
</organism>
<protein>
    <submittedName>
        <fullName evidence="2">Uncharacterized protein</fullName>
    </submittedName>
</protein>
<dbReference type="AlphaFoldDB" id="A0A919A8U2"/>
<reference evidence="2" key="1">
    <citation type="journal article" date="2014" name="Int. J. Syst. Evol. Microbiol.">
        <title>Complete genome sequence of Corynebacterium casei LMG S-19264T (=DSM 44701T), isolated from a smear-ripened cheese.</title>
        <authorList>
            <consortium name="US DOE Joint Genome Institute (JGI-PGF)"/>
            <person name="Walter F."/>
            <person name="Albersmeier A."/>
            <person name="Kalinowski J."/>
            <person name="Ruckert C."/>
        </authorList>
    </citation>
    <scope>NUCLEOTIDE SEQUENCE</scope>
    <source>
        <strain evidence="2">JCM 4477</strain>
    </source>
</reference>
<name>A0A919A8U2_9ACTN</name>
<evidence type="ECO:0000256" key="1">
    <source>
        <dbReference type="SAM" id="MobiDB-lite"/>
    </source>
</evidence>
<gene>
    <name evidence="2" type="ORF">GCM10018772_15630</name>
</gene>
<comment type="caution">
    <text evidence="2">The sequence shown here is derived from an EMBL/GenBank/DDBJ whole genome shotgun (WGS) entry which is preliminary data.</text>
</comment>